<dbReference type="GeneID" id="87858314"/>
<dbReference type="EMBL" id="JAUEPP010000003">
    <property type="protein sequence ID" value="KAK3347800.1"/>
    <property type="molecule type" value="Genomic_DNA"/>
</dbReference>
<evidence type="ECO:0000313" key="2">
    <source>
        <dbReference type="EMBL" id="KAK3347800.1"/>
    </source>
</evidence>
<keyword evidence="1" id="KW-0472">Membrane</keyword>
<reference evidence="2" key="2">
    <citation type="submission" date="2023-06" db="EMBL/GenBank/DDBJ databases">
        <authorList>
            <consortium name="Lawrence Berkeley National Laboratory"/>
            <person name="Haridas S."/>
            <person name="Hensen N."/>
            <person name="Bonometti L."/>
            <person name="Westerberg I."/>
            <person name="Brannstrom I.O."/>
            <person name="Guillou S."/>
            <person name="Cros-Aarteil S."/>
            <person name="Calhoun S."/>
            <person name="Kuo A."/>
            <person name="Mondo S."/>
            <person name="Pangilinan J."/>
            <person name="Riley R."/>
            <person name="Labutti K."/>
            <person name="Andreopoulos B."/>
            <person name="Lipzen A."/>
            <person name="Chen C."/>
            <person name="Yanf M."/>
            <person name="Daum C."/>
            <person name="Ng V."/>
            <person name="Clum A."/>
            <person name="Steindorff A."/>
            <person name="Ohm R."/>
            <person name="Martin F."/>
            <person name="Silar P."/>
            <person name="Natvig D."/>
            <person name="Lalanne C."/>
            <person name="Gautier V."/>
            <person name="Ament-Velasquez S.L."/>
            <person name="Kruys A."/>
            <person name="Hutchinson M.I."/>
            <person name="Powell A.J."/>
            <person name="Barry K."/>
            <person name="Miller A.N."/>
            <person name="Grigoriev I.V."/>
            <person name="Debuchy R."/>
            <person name="Gladieux P."/>
            <person name="Thoren M.H."/>
            <person name="Johannesson H."/>
        </authorList>
    </citation>
    <scope>NUCLEOTIDE SEQUENCE</scope>
    <source>
        <strain evidence="2">CBS 560.94</strain>
    </source>
</reference>
<accession>A0AAE0JID9</accession>
<keyword evidence="1" id="KW-1133">Transmembrane helix</keyword>
<name>A0AAE0JID9_9PEZI</name>
<proteinExistence type="predicted"/>
<dbReference type="RefSeq" id="XP_062682882.1">
    <property type="nucleotide sequence ID" value="XM_062821160.1"/>
</dbReference>
<dbReference type="AlphaFoldDB" id="A0AAE0JID9"/>
<reference evidence="2" key="1">
    <citation type="journal article" date="2023" name="Mol. Phylogenet. Evol.">
        <title>Genome-scale phylogeny and comparative genomics of the fungal order Sordariales.</title>
        <authorList>
            <person name="Hensen N."/>
            <person name="Bonometti L."/>
            <person name="Westerberg I."/>
            <person name="Brannstrom I.O."/>
            <person name="Guillou S."/>
            <person name="Cros-Aarteil S."/>
            <person name="Calhoun S."/>
            <person name="Haridas S."/>
            <person name="Kuo A."/>
            <person name="Mondo S."/>
            <person name="Pangilinan J."/>
            <person name="Riley R."/>
            <person name="LaButti K."/>
            <person name="Andreopoulos B."/>
            <person name="Lipzen A."/>
            <person name="Chen C."/>
            <person name="Yan M."/>
            <person name="Daum C."/>
            <person name="Ng V."/>
            <person name="Clum A."/>
            <person name="Steindorff A."/>
            <person name="Ohm R.A."/>
            <person name="Martin F."/>
            <person name="Silar P."/>
            <person name="Natvig D.O."/>
            <person name="Lalanne C."/>
            <person name="Gautier V."/>
            <person name="Ament-Velasquez S.L."/>
            <person name="Kruys A."/>
            <person name="Hutchinson M.I."/>
            <person name="Powell A.J."/>
            <person name="Barry K."/>
            <person name="Miller A.N."/>
            <person name="Grigoriev I.V."/>
            <person name="Debuchy R."/>
            <person name="Gladieux P."/>
            <person name="Hiltunen Thoren M."/>
            <person name="Johannesson H."/>
        </authorList>
    </citation>
    <scope>NUCLEOTIDE SEQUENCE</scope>
    <source>
        <strain evidence="2">CBS 560.94</strain>
    </source>
</reference>
<evidence type="ECO:0000313" key="3">
    <source>
        <dbReference type="Proteomes" id="UP001278500"/>
    </source>
</evidence>
<keyword evidence="3" id="KW-1185">Reference proteome</keyword>
<comment type="caution">
    <text evidence="2">The sequence shown here is derived from an EMBL/GenBank/DDBJ whole genome shotgun (WGS) entry which is preliminary data.</text>
</comment>
<dbReference type="Proteomes" id="UP001278500">
    <property type="component" value="Unassembled WGS sequence"/>
</dbReference>
<protein>
    <submittedName>
        <fullName evidence="2">Uncharacterized protein</fullName>
    </submittedName>
</protein>
<keyword evidence="1" id="KW-0812">Transmembrane</keyword>
<sequence>MISFTIIIIIIIIIIMGHCVALMHWHSVSSQCFLFHMVTLSIMHEGRCEEMPANHLTSGFYNEMGDGWDL</sequence>
<gene>
    <name evidence="2" type="ORF">B0H65DRAFT_156034</name>
</gene>
<evidence type="ECO:0000256" key="1">
    <source>
        <dbReference type="SAM" id="Phobius"/>
    </source>
</evidence>
<feature type="transmembrane region" description="Helical" evidence="1">
    <location>
        <begin position="6"/>
        <end position="25"/>
    </location>
</feature>
<organism evidence="2 3">
    <name type="scientific">Neurospora tetraspora</name>
    <dbReference type="NCBI Taxonomy" id="94610"/>
    <lineage>
        <taxon>Eukaryota</taxon>
        <taxon>Fungi</taxon>
        <taxon>Dikarya</taxon>
        <taxon>Ascomycota</taxon>
        <taxon>Pezizomycotina</taxon>
        <taxon>Sordariomycetes</taxon>
        <taxon>Sordariomycetidae</taxon>
        <taxon>Sordariales</taxon>
        <taxon>Sordariaceae</taxon>
        <taxon>Neurospora</taxon>
    </lineage>
</organism>